<dbReference type="PANTHER" id="PTHR30055:SF226">
    <property type="entry name" value="HTH-TYPE TRANSCRIPTIONAL REGULATOR PKSA"/>
    <property type="match status" value="1"/>
</dbReference>
<sequence>MTRTLSGIYRGATADERRAERRRRLLDAALEVIGTQGWAAATVRAVCEEAHVGPRFFYESFEDMNALAAAVHDEIVETALTRTLAAVAEAPDDLEAKTHAALETIIADLTDDPRRARVTFSEAHGSEVLMRRRFTAMRAVAEAMVGQIRGLVDLPGERERLLQAVSLVLTGGFAELVLVWLDGGIDCDRDELVTICTEFALTTTESLPRLSQRLSTRRG</sequence>
<protein>
    <submittedName>
        <fullName evidence="4">TetR/AcrR family transcriptional regulator</fullName>
    </submittedName>
</protein>
<dbReference type="RefSeq" id="WP_168510767.1">
    <property type="nucleotide sequence ID" value="NZ_JAAXLS010000001.1"/>
</dbReference>
<dbReference type="Pfam" id="PF00440">
    <property type="entry name" value="TetR_N"/>
    <property type="match status" value="1"/>
</dbReference>
<reference evidence="4 5" key="1">
    <citation type="submission" date="2020-04" db="EMBL/GenBank/DDBJ databases">
        <title>Novel species.</title>
        <authorList>
            <person name="Teo W.F.A."/>
            <person name="Lipun K."/>
            <person name="Srisuk N."/>
            <person name="Duangmal K."/>
        </authorList>
    </citation>
    <scope>NUCLEOTIDE SEQUENCE [LARGE SCALE GENOMIC DNA]</scope>
    <source>
        <strain evidence="4 5">K13G38</strain>
    </source>
</reference>
<gene>
    <name evidence="4" type="ORF">HFP15_02140</name>
</gene>
<organism evidence="4 5">
    <name type="scientific">Amycolatopsis acididurans</name>
    <dbReference type="NCBI Taxonomy" id="2724524"/>
    <lineage>
        <taxon>Bacteria</taxon>
        <taxon>Bacillati</taxon>
        <taxon>Actinomycetota</taxon>
        <taxon>Actinomycetes</taxon>
        <taxon>Pseudonocardiales</taxon>
        <taxon>Pseudonocardiaceae</taxon>
        <taxon>Amycolatopsis</taxon>
    </lineage>
</organism>
<dbReference type="SUPFAM" id="SSF46689">
    <property type="entry name" value="Homeodomain-like"/>
    <property type="match status" value="1"/>
</dbReference>
<dbReference type="Gene3D" id="1.10.357.10">
    <property type="entry name" value="Tetracycline Repressor, domain 2"/>
    <property type="match status" value="1"/>
</dbReference>
<dbReference type="InterPro" id="IPR001647">
    <property type="entry name" value="HTH_TetR"/>
</dbReference>
<dbReference type="InterPro" id="IPR009057">
    <property type="entry name" value="Homeodomain-like_sf"/>
</dbReference>
<feature type="domain" description="HTH tetR-type" evidence="3">
    <location>
        <begin position="19"/>
        <end position="79"/>
    </location>
</feature>
<dbReference type="Proteomes" id="UP000715441">
    <property type="component" value="Unassembled WGS sequence"/>
</dbReference>
<name>A0ABX1IW16_9PSEU</name>
<dbReference type="PROSITE" id="PS50977">
    <property type="entry name" value="HTH_TETR_2"/>
    <property type="match status" value="1"/>
</dbReference>
<dbReference type="EMBL" id="JAAXLS010000001">
    <property type="protein sequence ID" value="NKQ51678.1"/>
    <property type="molecule type" value="Genomic_DNA"/>
</dbReference>
<keyword evidence="1 2" id="KW-0238">DNA-binding</keyword>
<proteinExistence type="predicted"/>
<comment type="caution">
    <text evidence="4">The sequence shown here is derived from an EMBL/GenBank/DDBJ whole genome shotgun (WGS) entry which is preliminary data.</text>
</comment>
<evidence type="ECO:0000259" key="3">
    <source>
        <dbReference type="PROSITE" id="PS50977"/>
    </source>
</evidence>
<evidence type="ECO:0000256" key="1">
    <source>
        <dbReference type="ARBA" id="ARBA00023125"/>
    </source>
</evidence>
<evidence type="ECO:0000313" key="4">
    <source>
        <dbReference type="EMBL" id="NKQ51678.1"/>
    </source>
</evidence>
<accession>A0ABX1IW16</accession>
<keyword evidence="5" id="KW-1185">Reference proteome</keyword>
<dbReference type="PANTHER" id="PTHR30055">
    <property type="entry name" value="HTH-TYPE TRANSCRIPTIONAL REGULATOR RUTR"/>
    <property type="match status" value="1"/>
</dbReference>
<evidence type="ECO:0000256" key="2">
    <source>
        <dbReference type="PROSITE-ProRule" id="PRU00335"/>
    </source>
</evidence>
<evidence type="ECO:0000313" key="5">
    <source>
        <dbReference type="Proteomes" id="UP000715441"/>
    </source>
</evidence>
<dbReference type="InterPro" id="IPR050109">
    <property type="entry name" value="HTH-type_TetR-like_transc_reg"/>
</dbReference>
<feature type="DNA-binding region" description="H-T-H motif" evidence="2">
    <location>
        <begin position="42"/>
        <end position="61"/>
    </location>
</feature>